<reference evidence="1 2" key="1">
    <citation type="submission" date="2023-08" db="EMBL/GenBank/DDBJ databases">
        <title>Draft genome sequence of Algoriphagus confluentis.</title>
        <authorList>
            <person name="Takatani N."/>
            <person name="Hosokawa M."/>
            <person name="Sawabe T."/>
        </authorList>
    </citation>
    <scope>NUCLEOTIDE SEQUENCE [LARGE SCALE GENOMIC DNA]</scope>
    <source>
        <strain evidence="1 2">NBRC 111222</strain>
    </source>
</reference>
<proteinExistence type="predicted"/>
<name>A0ABQ6PK32_9BACT</name>
<evidence type="ECO:0000313" key="2">
    <source>
        <dbReference type="Proteomes" id="UP001338309"/>
    </source>
</evidence>
<dbReference type="Proteomes" id="UP001338309">
    <property type="component" value="Unassembled WGS sequence"/>
</dbReference>
<keyword evidence="2" id="KW-1185">Reference proteome</keyword>
<organism evidence="1 2">
    <name type="scientific">Algoriphagus confluentis</name>
    <dbReference type="NCBI Taxonomy" id="1697556"/>
    <lineage>
        <taxon>Bacteria</taxon>
        <taxon>Pseudomonadati</taxon>
        <taxon>Bacteroidota</taxon>
        <taxon>Cytophagia</taxon>
        <taxon>Cytophagales</taxon>
        <taxon>Cyclobacteriaceae</taxon>
        <taxon>Algoriphagus</taxon>
    </lineage>
</organism>
<evidence type="ECO:0000313" key="1">
    <source>
        <dbReference type="EMBL" id="GMQ28271.1"/>
    </source>
</evidence>
<accession>A0ABQ6PK32</accession>
<protein>
    <submittedName>
        <fullName evidence="1">Uncharacterized protein</fullName>
    </submittedName>
</protein>
<dbReference type="EMBL" id="BTPD01000002">
    <property type="protein sequence ID" value="GMQ28271.1"/>
    <property type="molecule type" value="Genomic_DNA"/>
</dbReference>
<comment type="caution">
    <text evidence="1">The sequence shown here is derived from an EMBL/GenBank/DDBJ whole genome shotgun (WGS) entry which is preliminary data.</text>
</comment>
<gene>
    <name evidence="1" type="ORF">Aconfl_09140</name>
</gene>
<sequence length="156" mass="17236">MENKISIQIPAADLAAAKAALEQVQSILAPYVVALTPEQRKTIPKMSDGTEPFVGKVSEYAVSNPQFMPPFVPREEFEKDWEAVSGLLPLLRLCTQIEDTLSDTTMLAGSEAYISALSYYNSVKQAAKMNVPDAKAIYEDLRKRFEGQGRRTPPTP</sequence>
<dbReference type="RefSeq" id="WP_338220967.1">
    <property type="nucleotide sequence ID" value="NZ_BTPD01000002.1"/>
</dbReference>